<dbReference type="RefSeq" id="WP_301162663.1">
    <property type="nucleotide sequence ID" value="NZ_JAUHTB010000012.1"/>
</dbReference>
<comment type="caution">
    <text evidence="2">The sequence shown here is derived from an EMBL/GenBank/DDBJ whole genome shotgun (WGS) entry which is preliminary data.</text>
</comment>
<reference evidence="2 3" key="1">
    <citation type="submission" date="2023-07" db="EMBL/GenBank/DDBJ databases">
        <title>Strategy for survival of the halotoleranting strain Dietzia MX2 from the Yakshinskoe mineral salts deposit.</title>
        <authorList>
            <person name="Kharitonova M.A."/>
            <person name="Kupriyanova-Ashina F.G."/>
            <person name="Shakirov T.R."/>
            <person name="Vafina M.S."/>
            <person name="Ilinskaya O.N."/>
        </authorList>
    </citation>
    <scope>NUCLEOTIDE SEQUENCE [LARGE SCALE GENOMIC DNA]</scope>
    <source>
        <strain evidence="2 3">MX2</strain>
    </source>
</reference>
<protein>
    <recommendedName>
        <fullName evidence="4">Uracil-DNA glycosylase</fullName>
    </recommendedName>
</protein>
<organism evidence="2 3">
    <name type="scientific">Dietzia maris</name>
    <dbReference type="NCBI Taxonomy" id="37915"/>
    <lineage>
        <taxon>Bacteria</taxon>
        <taxon>Bacillati</taxon>
        <taxon>Actinomycetota</taxon>
        <taxon>Actinomycetes</taxon>
        <taxon>Mycobacteriales</taxon>
        <taxon>Dietziaceae</taxon>
        <taxon>Dietzia</taxon>
    </lineage>
</organism>
<feature type="region of interest" description="Disordered" evidence="1">
    <location>
        <begin position="226"/>
        <end position="246"/>
    </location>
</feature>
<evidence type="ECO:0008006" key="4">
    <source>
        <dbReference type="Google" id="ProtNLM"/>
    </source>
</evidence>
<evidence type="ECO:0000313" key="3">
    <source>
        <dbReference type="Proteomes" id="UP001172702"/>
    </source>
</evidence>
<gene>
    <name evidence="2" type="ORF">QYF62_11240</name>
</gene>
<proteinExistence type="predicted"/>
<dbReference type="SUPFAM" id="SSF52141">
    <property type="entry name" value="Uracil-DNA glycosylase-like"/>
    <property type="match status" value="1"/>
</dbReference>
<name>A0ABT8H2Z1_9ACTN</name>
<evidence type="ECO:0000256" key="1">
    <source>
        <dbReference type="SAM" id="MobiDB-lite"/>
    </source>
</evidence>
<sequence>MITSDGHGGTFVDRIRSSAFVPGRNVDPEVLALKHAHIRDPHVAPINALADRVADSEGIARGLVPYVDPQMGGVDAEVLALLDNPSTKAEAGTGSGLLSLENNDGSARFCAERYNDFGLAPGRVVHWNVAPAPIAGVKNGQSSPAERVRGARWLHELLELLPNLRVVLLMGDNARDGWKRSGLTPGGIVIPVAVPHPSKKGMLNRNAHQRLHRGLVATMTTLDGPALTFPSEPPPSPKARAAGKRTRAVVPKAPAKAPMSPAPPAPAAAIAPAAPALSDGEKWGWWPTFEHYSSPGSNPWGTSRSRKRVEAAIDRHGGRGRKMSPIARLTPTGWVLVAKRSMGHTIQMGPRQAGLYVKARSGGSWGNQGRVPPAPELTRPTVDLDTSQ</sequence>
<dbReference type="InterPro" id="IPR036895">
    <property type="entry name" value="Uracil-DNA_glycosylase-like_sf"/>
</dbReference>
<accession>A0ABT8H2Z1</accession>
<keyword evidence="3" id="KW-1185">Reference proteome</keyword>
<feature type="region of interest" description="Disordered" evidence="1">
    <location>
        <begin position="359"/>
        <end position="388"/>
    </location>
</feature>
<dbReference type="EMBL" id="JAUHTB010000012">
    <property type="protein sequence ID" value="MDN4506627.1"/>
    <property type="molecule type" value="Genomic_DNA"/>
</dbReference>
<evidence type="ECO:0000313" key="2">
    <source>
        <dbReference type="EMBL" id="MDN4506627.1"/>
    </source>
</evidence>
<dbReference type="Proteomes" id="UP001172702">
    <property type="component" value="Unassembled WGS sequence"/>
</dbReference>